<name>A0A090CXW6_9BACT</name>
<reference evidence="1" key="1">
    <citation type="submission" date="2013-12" db="EMBL/GenBank/DDBJ databases">
        <authorList>
            <person name="Linke B."/>
        </authorList>
    </citation>
    <scope>NUCLEOTIDE SEQUENCE [LARGE SCALE GENOMIC DNA]</scope>
    <source>
        <strain evidence="1">CRIB-18</strain>
    </source>
</reference>
<sequence>MFEKGLAINNVDDRLLARLFPRTDLVVKAGFPNLSRSYTYRIKEASHEKFYQKNTISIPRKSKEKILKDIETINLLSKVALTGKIIDKF</sequence>
<evidence type="ECO:0000313" key="2">
    <source>
        <dbReference type="Proteomes" id="UP000031552"/>
    </source>
</evidence>
<dbReference type="RefSeq" id="WP_041016580.1">
    <property type="nucleotide sequence ID" value="NZ_CCEJ010000001.1"/>
</dbReference>
<organism evidence="1 2">
    <name type="scientific">Candidatus Criblamydia sequanensis CRIB-18</name>
    <dbReference type="NCBI Taxonomy" id="1437425"/>
    <lineage>
        <taxon>Bacteria</taxon>
        <taxon>Pseudomonadati</taxon>
        <taxon>Chlamydiota</taxon>
        <taxon>Chlamydiia</taxon>
        <taxon>Parachlamydiales</taxon>
        <taxon>Candidatus Criblamydiaceae</taxon>
        <taxon>Candidatus Criblamydia</taxon>
    </lineage>
</organism>
<gene>
    <name evidence="1" type="ORF">CSEC_0248</name>
</gene>
<dbReference type="AlphaFoldDB" id="A0A090CXW6"/>
<proteinExistence type="predicted"/>
<dbReference type="EMBL" id="CCEJ010000001">
    <property type="protein sequence ID" value="CDR33087.1"/>
    <property type="molecule type" value="Genomic_DNA"/>
</dbReference>
<protein>
    <submittedName>
        <fullName evidence="1">Uncharacterized protein</fullName>
    </submittedName>
</protein>
<accession>A0A090CXW6</accession>
<keyword evidence="2" id="KW-1185">Reference proteome</keyword>
<evidence type="ECO:0000313" key="1">
    <source>
        <dbReference type="EMBL" id="CDR33087.1"/>
    </source>
</evidence>
<reference evidence="1" key="2">
    <citation type="submission" date="2014-09" db="EMBL/GenBank/DDBJ databases">
        <title>Criblamydia sequanensis harbors a mega-plasmid encoding arsenite resistance.</title>
        <authorList>
            <person name="Bertelli C."/>
            <person name="Goesmann A."/>
            <person name="Greub G."/>
        </authorList>
    </citation>
    <scope>NUCLEOTIDE SEQUENCE [LARGE SCALE GENOMIC DNA]</scope>
    <source>
        <strain evidence="1">CRIB-18</strain>
    </source>
</reference>
<dbReference type="Proteomes" id="UP000031552">
    <property type="component" value="Unassembled WGS sequence"/>
</dbReference>
<dbReference type="STRING" id="1437425.CSEC_0248"/>
<comment type="caution">
    <text evidence="1">The sequence shown here is derived from an EMBL/GenBank/DDBJ whole genome shotgun (WGS) entry which is preliminary data.</text>
</comment>